<dbReference type="NCBIfam" id="NF001311">
    <property type="entry name" value="PRK00258.1-3"/>
    <property type="match status" value="1"/>
</dbReference>
<dbReference type="EC" id="1.1.1.25" evidence="5"/>
<dbReference type="RefSeq" id="WP_147944775.1">
    <property type="nucleotide sequence ID" value="NZ_CP108085.1"/>
</dbReference>
<dbReference type="CDD" id="cd01065">
    <property type="entry name" value="NAD_bind_Shikimate_DH"/>
    <property type="match status" value="1"/>
</dbReference>
<dbReference type="InterPro" id="IPR036291">
    <property type="entry name" value="NAD(P)-bd_dom_sf"/>
</dbReference>
<dbReference type="Gene3D" id="3.40.50.10860">
    <property type="entry name" value="Leucine Dehydrogenase, chain A, domain 1"/>
    <property type="match status" value="1"/>
</dbReference>
<dbReference type="PANTHER" id="PTHR21089:SF1">
    <property type="entry name" value="BIFUNCTIONAL 3-DEHYDROQUINATE DEHYDRATASE_SHIKIMATE DEHYDROGENASE, CHLOROPLASTIC"/>
    <property type="match status" value="1"/>
</dbReference>
<proteinExistence type="predicted"/>
<keyword evidence="6" id="KW-1185">Reference proteome</keyword>
<gene>
    <name evidence="5" type="ORF">OG913_12495</name>
</gene>
<dbReference type="Proteomes" id="UP001432011">
    <property type="component" value="Chromosome"/>
</dbReference>
<evidence type="ECO:0000313" key="6">
    <source>
        <dbReference type="Proteomes" id="UP001432011"/>
    </source>
</evidence>
<evidence type="ECO:0000259" key="4">
    <source>
        <dbReference type="Pfam" id="PF18317"/>
    </source>
</evidence>
<keyword evidence="2" id="KW-0028">Amino-acid biosynthesis</keyword>
<dbReference type="Pfam" id="PF18317">
    <property type="entry name" value="SDH_C"/>
    <property type="match status" value="1"/>
</dbReference>
<name>A0ABZ1T082_9ACTN</name>
<protein>
    <submittedName>
        <fullName evidence="5">Shikimate dehydrogenase</fullName>
        <ecNumber evidence="5">1.1.1.25</ecNumber>
    </submittedName>
</protein>
<dbReference type="InterPro" id="IPR041121">
    <property type="entry name" value="SDH_C"/>
</dbReference>
<dbReference type="Gene3D" id="3.40.50.720">
    <property type="entry name" value="NAD(P)-binding Rossmann-like Domain"/>
    <property type="match status" value="1"/>
</dbReference>
<dbReference type="SUPFAM" id="SSF51735">
    <property type="entry name" value="NAD(P)-binding Rossmann-fold domains"/>
    <property type="match status" value="1"/>
</dbReference>
<dbReference type="PANTHER" id="PTHR21089">
    <property type="entry name" value="SHIKIMATE DEHYDROGENASE"/>
    <property type="match status" value="1"/>
</dbReference>
<feature type="domain" description="SDH C-terminal" evidence="4">
    <location>
        <begin position="247"/>
        <end position="276"/>
    </location>
</feature>
<evidence type="ECO:0000313" key="5">
    <source>
        <dbReference type="EMBL" id="WUP77783.1"/>
    </source>
</evidence>
<evidence type="ECO:0000256" key="2">
    <source>
        <dbReference type="ARBA" id="ARBA00023141"/>
    </source>
</evidence>
<dbReference type="EMBL" id="CP108085">
    <property type="protein sequence ID" value="WUP77783.1"/>
    <property type="molecule type" value="Genomic_DNA"/>
</dbReference>
<dbReference type="InterPro" id="IPR046346">
    <property type="entry name" value="Aminoacid_DH-like_N_sf"/>
</dbReference>
<dbReference type="InterPro" id="IPR013708">
    <property type="entry name" value="Shikimate_DH-bd_N"/>
</dbReference>
<organism evidence="5 6">
    <name type="scientific">Microbispora hainanensis</name>
    <dbReference type="NCBI Taxonomy" id="568844"/>
    <lineage>
        <taxon>Bacteria</taxon>
        <taxon>Bacillati</taxon>
        <taxon>Actinomycetota</taxon>
        <taxon>Actinomycetes</taxon>
        <taxon>Streptosporangiales</taxon>
        <taxon>Streptosporangiaceae</taxon>
        <taxon>Microbispora</taxon>
    </lineage>
</organism>
<dbReference type="InterPro" id="IPR022893">
    <property type="entry name" value="Shikimate_DH_fam"/>
</dbReference>
<dbReference type="SUPFAM" id="SSF53223">
    <property type="entry name" value="Aminoacid dehydrogenase-like, N-terminal domain"/>
    <property type="match status" value="1"/>
</dbReference>
<keyword evidence="2" id="KW-0057">Aromatic amino acid biosynthesis</keyword>
<reference evidence="5" key="1">
    <citation type="submission" date="2022-10" db="EMBL/GenBank/DDBJ databases">
        <title>The complete genomes of actinobacterial strains from the NBC collection.</title>
        <authorList>
            <person name="Joergensen T.S."/>
            <person name="Alvarez Arevalo M."/>
            <person name="Sterndorff E.B."/>
            <person name="Faurdal D."/>
            <person name="Vuksanovic O."/>
            <person name="Mourched A.-S."/>
            <person name="Charusanti P."/>
            <person name="Shaw S."/>
            <person name="Blin K."/>
            <person name="Weber T."/>
        </authorList>
    </citation>
    <scope>NUCLEOTIDE SEQUENCE</scope>
    <source>
        <strain evidence="5">NBC_00254</strain>
    </source>
</reference>
<keyword evidence="5" id="KW-0560">Oxidoreductase</keyword>
<dbReference type="GO" id="GO:0004764">
    <property type="term" value="F:shikimate 3-dehydrogenase (NADP+) activity"/>
    <property type="evidence" value="ECO:0007669"/>
    <property type="project" value="UniProtKB-EC"/>
</dbReference>
<accession>A0ABZ1T082</accession>
<evidence type="ECO:0000256" key="1">
    <source>
        <dbReference type="ARBA" id="ARBA00004871"/>
    </source>
</evidence>
<dbReference type="Pfam" id="PF08501">
    <property type="entry name" value="Shikimate_dh_N"/>
    <property type="match status" value="1"/>
</dbReference>
<feature type="domain" description="Shikimate dehydrogenase substrate binding N-terminal" evidence="3">
    <location>
        <begin position="18"/>
        <end position="100"/>
    </location>
</feature>
<comment type="pathway">
    <text evidence="1">Metabolic intermediate biosynthesis; chorismate biosynthesis; chorismate from D-erythrose 4-phosphate and phosphoenolpyruvate: step 4/7.</text>
</comment>
<evidence type="ECO:0000259" key="3">
    <source>
        <dbReference type="Pfam" id="PF08501"/>
    </source>
</evidence>
<sequence>MTDTGQGAGQEVGRRAAVLGSPIAHSLSPVLHRAAYAAMGLHDWRYAAIECPEDGLAGLIGGFGPEWAGLSLTMPLKRVVLPLLDTVSDLALAVGGANTVVFRDGARHGENTDVHGIVQALAEAGVSAPASAVVLGGGATAASAIAALRETGLAEVTLVVRDPGRAEETLRVAERLGTTVTVRSFDDLDPEADLVISTLPSGAADALAERVAARLPEKAALFDVVYAPWPTPLATAVEARGRAVIGGLPMLLHQAVRQVELMTGRTDVPVEAMRAAGEAELARRAAS</sequence>